<dbReference type="Proteomes" id="UP001144372">
    <property type="component" value="Unassembled WGS sequence"/>
</dbReference>
<gene>
    <name evidence="2" type="ORF">DAMNIGENAA_39040</name>
</gene>
<dbReference type="EMBL" id="BSDR01000001">
    <property type="protein sequence ID" value="GLI36471.1"/>
    <property type="molecule type" value="Genomic_DNA"/>
</dbReference>
<comment type="caution">
    <text evidence="2">The sequence shown here is derived from an EMBL/GenBank/DDBJ whole genome shotgun (WGS) entry which is preliminary data.</text>
</comment>
<dbReference type="RefSeq" id="WP_281796946.1">
    <property type="nucleotide sequence ID" value="NZ_BSDR01000001.1"/>
</dbReference>
<dbReference type="Gene3D" id="3.40.1620.10">
    <property type="entry name" value="YefM-like domain"/>
    <property type="match status" value="1"/>
</dbReference>
<keyword evidence="3" id="KW-1185">Reference proteome</keyword>
<name>A0A9W6FX12_9BACT</name>
<comment type="similarity">
    <text evidence="1">Belongs to the phD/YefM antitoxin family.</text>
</comment>
<evidence type="ECO:0008006" key="4">
    <source>
        <dbReference type="Google" id="ProtNLM"/>
    </source>
</evidence>
<accession>A0A9W6FX12</accession>
<reference evidence="2" key="1">
    <citation type="submission" date="2022-12" db="EMBL/GenBank/DDBJ databases">
        <title>Reference genome sequencing for broad-spectrum identification of bacterial and archaeal isolates by mass spectrometry.</title>
        <authorList>
            <person name="Sekiguchi Y."/>
            <person name="Tourlousse D.M."/>
        </authorList>
    </citation>
    <scope>NUCLEOTIDE SEQUENCE</scope>
    <source>
        <strain evidence="2">ASRB1</strain>
    </source>
</reference>
<dbReference type="SUPFAM" id="SSF143120">
    <property type="entry name" value="YefM-like"/>
    <property type="match status" value="1"/>
</dbReference>
<evidence type="ECO:0000313" key="3">
    <source>
        <dbReference type="Proteomes" id="UP001144372"/>
    </source>
</evidence>
<organism evidence="2 3">
    <name type="scientific">Desulforhabdus amnigena</name>
    <dbReference type="NCBI Taxonomy" id="40218"/>
    <lineage>
        <taxon>Bacteria</taxon>
        <taxon>Pseudomonadati</taxon>
        <taxon>Thermodesulfobacteriota</taxon>
        <taxon>Syntrophobacteria</taxon>
        <taxon>Syntrophobacterales</taxon>
        <taxon>Syntrophobacteraceae</taxon>
        <taxon>Desulforhabdus</taxon>
    </lineage>
</organism>
<dbReference type="AlphaFoldDB" id="A0A9W6FX12"/>
<protein>
    <recommendedName>
        <fullName evidence="4">Antitoxin</fullName>
    </recommendedName>
</protein>
<proteinExistence type="inferred from homology"/>
<dbReference type="InterPro" id="IPR036165">
    <property type="entry name" value="YefM-like_sf"/>
</dbReference>
<evidence type="ECO:0000313" key="2">
    <source>
        <dbReference type="EMBL" id="GLI36471.1"/>
    </source>
</evidence>
<evidence type="ECO:0000256" key="1">
    <source>
        <dbReference type="ARBA" id="ARBA00009981"/>
    </source>
</evidence>
<sequence length="88" mass="9953">MHTVTLKQADKDLKGIIQRAIRDKDEVIIASDEGAVVVLDEVEWSNIKETLRLLSDKRSLAALLECHELRDRGERPEGISPEEAFKDV</sequence>